<keyword evidence="1" id="KW-0472">Membrane</keyword>
<dbReference type="Proteomes" id="UP000033618">
    <property type="component" value="Unassembled WGS sequence"/>
</dbReference>
<protein>
    <submittedName>
        <fullName evidence="2">Uncharacterized protein</fullName>
    </submittedName>
</protein>
<reference evidence="2 3" key="1">
    <citation type="submission" date="2015-03" db="EMBL/GenBank/DDBJ databases">
        <title>Draft Genome Sequence of Burkholderia andropogonis type strain ICMP2807, isolated from Sorghum bicolor.</title>
        <authorList>
            <person name="Lopes-Santos L."/>
            <person name="Castro D.B."/>
            <person name="Ottoboni L.M."/>
            <person name="Park D."/>
            <person name="Weirc B.S."/>
            <person name="Destefano S.A."/>
        </authorList>
    </citation>
    <scope>NUCLEOTIDE SEQUENCE [LARGE SCALE GENOMIC DNA]</scope>
    <source>
        <strain evidence="2 3">ICMP2807</strain>
    </source>
</reference>
<sequence>MSIGAHPGADILITDWSEVGMQVTIDAQENVFIGTPEGGGDSPMVDFAPERFGQIALCAGPTDGHWPSDLELMDVMLGRRREGRKYEGESSDGVYPAGPTVPQITVRRRVPWLHTGVAALLVGSIGAAAVLLPGGKAPMAADNAPSRVSLTDVKRVLAQSNLSGLTVIPQADGFSVMGITSNSAETGKAHAALLALIGNRLDWRVRSGDVIASALEESLHQANVHVQYVGDNRFEVTGTARDPSYTRNVAARFRGDMAPLTAHIDVNVVRADELADAGGVDSALSADNVQYVEASDGTKIFEAKAAGNVTLH</sequence>
<feature type="transmembrane region" description="Helical" evidence="1">
    <location>
        <begin position="112"/>
        <end position="132"/>
    </location>
</feature>
<dbReference type="PATRIC" id="fig|28092.6.peg.2918"/>
<proteinExistence type="predicted"/>
<dbReference type="AlphaFoldDB" id="A0A0F5K169"/>
<keyword evidence="1" id="KW-1133">Transmembrane helix</keyword>
<gene>
    <name evidence="2" type="ORF">WM40_12420</name>
</gene>
<accession>A0A0F5K169</accession>
<comment type="caution">
    <text evidence="2">The sequence shown here is derived from an EMBL/GenBank/DDBJ whole genome shotgun (WGS) entry which is preliminary data.</text>
</comment>
<organism evidence="2 3">
    <name type="scientific">Robbsia andropogonis</name>
    <dbReference type="NCBI Taxonomy" id="28092"/>
    <lineage>
        <taxon>Bacteria</taxon>
        <taxon>Pseudomonadati</taxon>
        <taxon>Pseudomonadota</taxon>
        <taxon>Betaproteobacteria</taxon>
        <taxon>Burkholderiales</taxon>
        <taxon>Burkholderiaceae</taxon>
        <taxon>Robbsia</taxon>
    </lineage>
</organism>
<evidence type="ECO:0000256" key="1">
    <source>
        <dbReference type="SAM" id="Phobius"/>
    </source>
</evidence>
<name>A0A0F5K169_9BURK</name>
<evidence type="ECO:0000313" key="3">
    <source>
        <dbReference type="Proteomes" id="UP000033618"/>
    </source>
</evidence>
<keyword evidence="1" id="KW-0812">Transmembrane</keyword>
<keyword evidence="3" id="KW-1185">Reference proteome</keyword>
<dbReference type="EMBL" id="LAQU01000011">
    <property type="protein sequence ID" value="KKB63302.1"/>
    <property type="molecule type" value="Genomic_DNA"/>
</dbReference>
<evidence type="ECO:0000313" key="2">
    <source>
        <dbReference type="EMBL" id="KKB63302.1"/>
    </source>
</evidence>
<dbReference type="STRING" id="28092.WM40_12420"/>